<dbReference type="EMBL" id="KI298651">
    <property type="protein sequence ID" value="ERZ98572.1"/>
    <property type="molecule type" value="Genomic_DNA"/>
</dbReference>
<organism evidence="1">
    <name type="scientific">Rhizophagus irregularis (strain DAOM 181602 / DAOM 197198 / MUCL 43194)</name>
    <name type="common">Arbuscular mycorrhizal fungus</name>
    <name type="synonym">Glomus intraradices</name>
    <dbReference type="NCBI Taxonomy" id="747089"/>
    <lineage>
        <taxon>Eukaryota</taxon>
        <taxon>Fungi</taxon>
        <taxon>Fungi incertae sedis</taxon>
        <taxon>Mucoromycota</taxon>
        <taxon>Glomeromycotina</taxon>
        <taxon>Glomeromycetes</taxon>
        <taxon>Glomerales</taxon>
        <taxon>Glomeraceae</taxon>
        <taxon>Rhizophagus</taxon>
    </lineage>
</organism>
<dbReference type="HOGENOM" id="CLU_2312934_0_0_1"/>
<name>U9SX14_RHIID</name>
<feature type="non-terminal residue" evidence="1">
    <location>
        <position position="1"/>
    </location>
</feature>
<reference evidence="1" key="1">
    <citation type="submission" date="2013-07" db="EMBL/GenBank/DDBJ databases">
        <title>The genome of an arbuscular mycorrhizal fungus provides insights into the evolution of the oldest plant symbiosis.</title>
        <authorList>
            <consortium name="DOE Joint Genome Institute"/>
            <person name="Tisserant E."/>
            <person name="Malbreil M."/>
            <person name="Kuo A."/>
            <person name="Kohler A."/>
            <person name="Symeonidi A."/>
            <person name="Balestrini R."/>
            <person name="Charron P."/>
            <person name="Duensing N."/>
            <person name="Frei-dit-Frey N."/>
            <person name="Gianinazzi-Pearson V."/>
            <person name="Gilbert B."/>
            <person name="Handa Y."/>
            <person name="Hijri M."/>
            <person name="Kaul R."/>
            <person name="Kawaguchi M."/>
            <person name="Krajinski F."/>
            <person name="Lammers P."/>
            <person name="Lapierre D."/>
            <person name="Masclaux F.G."/>
            <person name="Murat C."/>
            <person name="Morin E."/>
            <person name="Ndikumana S."/>
            <person name="Pagni M."/>
            <person name="Petitpierre D."/>
            <person name="Requena N."/>
            <person name="Rosikiewicz P."/>
            <person name="Riley R."/>
            <person name="Saito K."/>
            <person name="San Clemente H."/>
            <person name="Shapiro H."/>
            <person name="van Tuinen D."/>
            <person name="Becard G."/>
            <person name="Bonfante P."/>
            <person name="Paszkowski U."/>
            <person name="Shachar-Hill Y."/>
            <person name="Young J.P."/>
            <person name="Sanders I.R."/>
            <person name="Henrissat B."/>
            <person name="Rensing S.A."/>
            <person name="Grigoriev I.V."/>
            <person name="Corradi N."/>
            <person name="Roux C."/>
            <person name="Martin F."/>
        </authorList>
    </citation>
    <scope>NUCLEOTIDE SEQUENCE</scope>
    <source>
        <strain evidence="1">DAOM 197198</strain>
    </source>
</reference>
<protein>
    <submittedName>
        <fullName evidence="1">Uncharacterized protein</fullName>
    </submittedName>
</protein>
<sequence length="100" mass="11807">FFNQKLSFNNNFFGVHFYDITVRNTNMTNKNSFETSNLIELICMRDNSVYLLVEVYAREILVELSLDLNLREISIEAVKEKNKTVEIRYTDRILTPPQPN</sequence>
<gene>
    <name evidence="1" type="ORF">GLOINDRAFT_88401</name>
</gene>
<accession>U9SX14</accession>
<proteinExistence type="predicted"/>
<dbReference type="AlphaFoldDB" id="U9SX14"/>
<evidence type="ECO:0000313" key="1">
    <source>
        <dbReference type="EMBL" id="ERZ98572.1"/>
    </source>
</evidence>